<evidence type="ECO:0000256" key="2">
    <source>
        <dbReference type="ARBA" id="ARBA00022692"/>
    </source>
</evidence>
<feature type="transmembrane region" description="Helical" evidence="6">
    <location>
        <begin position="98"/>
        <end position="121"/>
    </location>
</feature>
<dbReference type="GO" id="GO:0016020">
    <property type="term" value="C:membrane"/>
    <property type="evidence" value="ECO:0007669"/>
    <property type="project" value="UniProtKB-SubCell"/>
</dbReference>
<keyword evidence="4 6" id="KW-0472">Membrane</keyword>
<dbReference type="Pfam" id="PF20684">
    <property type="entry name" value="Fung_rhodopsin"/>
    <property type="match status" value="1"/>
</dbReference>
<accession>A0A8H6FQ18</accession>
<evidence type="ECO:0000256" key="3">
    <source>
        <dbReference type="ARBA" id="ARBA00022989"/>
    </source>
</evidence>
<feature type="transmembrane region" description="Helical" evidence="6">
    <location>
        <begin position="213"/>
        <end position="238"/>
    </location>
</feature>
<feature type="transmembrane region" description="Helical" evidence="6">
    <location>
        <begin position="133"/>
        <end position="164"/>
    </location>
</feature>
<dbReference type="InterPro" id="IPR052337">
    <property type="entry name" value="SAT4-like"/>
</dbReference>
<dbReference type="InterPro" id="IPR049326">
    <property type="entry name" value="Rhodopsin_dom_fungi"/>
</dbReference>
<sequence>MDSFVDITSYGHGAFKVTIVAAVLIVMQILMVGGRFVSRKLRKVPLAADDYVLLTAAILTVGLCALALAFPRIGGIGAPIVITQMEELSEGKVLGQSFMAWLILYGLSIALSKCAILLLYLRVFTTSNKAFTTCVYLTGSVVVATGIANTFAALFQCSPVAYAWNKSLPGGHCIDEVAFARSMTLPNVVTGAIMLVVPLPLSWRLNLTLSARVALTATFLHGIISGFVASCARLIIFFRTNPSAFSNDTSLVWTIWTINEPANYIIAASLPTLRPLFLLLLPPPPLLLLPRHPRQPRRAKDAAVAPDAVGRSRGPWMNAVGGAVVVDGVVVVVDGDGGVGDGNGRRRAVMRAPGCEEGGWWWRLLSAETVVGV</sequence>
<feature type="transmembrane region" description="Helical" evidence="6">
    <location>
        <begin position="12"/>
        <end position="30"/>
    </location>
</feature>
<dbReference type="EMBL" id="JACCJC010000047">
    <property type="protein sequence ID" value="KAF6232604.1"/>
    <property type="molecule type" value="Genomic_DNA"/>
</dbReference>
<dbReference type="RefSeq" id="XP_037162030.1">
    <property type="nucleotide sequence ID" value="XM_037311163.1"/>
</dbReference>
<comment type="similarity">
    <text evidence="5">Belongs to the SAT4 family.</text>
</comment>
<evidence type="ECO:0000256" key="1">
    <source>
        <dbReference type="ARBA" id="ARBA00004141"/>
    </source>
</evidence>
<organism evidence="8 9">
    <name type="scientific">Letharia columbiana</name>
    <dbReference type="NCBI Taxonomy" id="112416"/>
    <lineage>
        <taxon>Eukaryota</taxon>
        <taxon>Fungi</taxon>
        <taxon>Dikarya</taxon>
        <taxon>Ascomycota</taxon>
        <taxon>Pezizomycotina</taxon>
        <taxon>Lecanoromycetes</taxon>
        <taxon>OSLEUM clade</taxon>
        <taxon>Lecanoromycetidae</taxon>
        <taxon>Lecanorales</taxon>
        <taxon>Lecanorineae</taxon>
        <taxon>Parmeliaceae</taxon>
        <taxon>Letharia</taxon>
    </lineage>
</organism>
<keyword evidence="3 6" id="KW-1133">Transmembrane helix</keyword>
<feature type="transmembrane region" description="Helical" evidence="6">
    <location>
        <begin position="51"/>
        <end position="70"/>
    </location>
</feature>
<dbReference type="AlphaFoldDB" id="A0A8H6FQ18"/>
<evidence type="ECO:0000256" key="6">
    <source>
        <dbReference type="SAM" id="Phobius"/>
    </source>
</evidence>
<gene>
    <name evidence="8" type="ORF">HO173_009272</name>
</gene>
<evidence type="ECO:0000256" key="5">
    <source>
        <dbReference type="ARBA" id="ARBA00038359"/>
    </source>
</evidence>
<comment type="caution">
    <text evidence="8">The sequence shown here is derived from an EMBL/GenBank/DDBJ whole genome shotgun (WGS) entry which is preliminary data.</text>
</comment>
<feature type="transmembrane region" description="Helical" evidence="6">
    <location>
        <begin position="184"/>
        <end position="201"/>
    </location>
</feature>
<feature type="domain" description="Rhodopsin" evidence="7">
    <location>
        <begin position="35"/>
        <end position="277"/>
    </location>
</feature>
<evidence type="ECO:0000313" key="8">
    <source>
        <dbReference type="EMBL" id="KAF6232604.1"/>
    </source>
</evidence>
<keyword evidence="2 6" id="KW-0812">Transmembrane</keyword>
<evidence type="ECO:0000259" key="7">
    <source>
        <dbReference type="Pfam" id="PF20684"/>
    </source>
</evidence>
<evidence type="ECO:0000313" key="9">
    <source>
        <dbReference type="Proteomes" id="UP000578531"/>
    </source>
</evidence>
<dbReference type="GeneID" id="59290924"/>
<reference evidence="8 9" key="1">
    <citation type="journal article" date="2020" name="Genomics">
        <title>Complete, high-quality genomes from long-read metagenomic sequencing of two wolf lichen thalli reveals enigmatic genome architecture.</title>
        <authorList>
            <person name="McKenzie S.K."/>
            <person name="Walston R.F."/>
            <person name="Allen J.L."/>
        </authorList>
    </citation>
    <scope>NUCLEOTIDE SEQUENCE [LARGE SCALE GENOMIC DNA]</scope>
    <source>
        <strain evidence="8">WasteWater2</strain>
    </source>
</reference>
<dbReference type="OrthoDB" id="5417844at2759"/>
<proteinExistence type="inferred from homology"/>
<dbReference type="PANTHER" id="PTHR33048:SF47">
    <property type="entry name" value="INTEGRAL MEMBRANE PROTEIN-RELATED"/>
    <property type="match status" value="1"/>
</dbReference>
<comment type="subcellular location">
    <subcellularLocation>
        <location evidence="1">Membrane</location>
        <topology evidence="1">Multi-pass membrane protein</topology>
    </subcellularLocation>
</comment>
<evidence type="ECO:0000256" key="4">
    <source>
        <dbReference type="ARBA" id="ARBA00023136"/>
    </source>
</evidence>
<keyword evidence="9" id="KW-1185">Reference proteome</keyword>
<dbReference type="PANTHER" id="PTHR33048">
    <property type="entry name" value="PTH11-LIKE INTEGRAL MEMBRANE PROTEIN (AFU_ORTHOLOGUE AFUA_5G11245)"/>
    <property type="match status" value="1"/>
</dbReference>
<name>A0A8H6FQ18_9LECA</name>
<dbReference type="Proteomes" id="UP000578531">
    <property type="component" value="Unassembled WGS sequence"/>
</dbReference>
<protein>
    <recommendedName>
        <fullName evidence="7">Rhodopsin domain-containing protein</fullName>
    </recommendedName>
</protein>